<sequence>MHTISEAMRLLVEEGVVVSKSRSQRVIHAPDQEVRSKRVRLDQPVVLLIGGYAGSGKSELGRMIARETGWPILDKDTLTRPVVEAALEVMGASPHDRESDIYLSRVRPREYEALAAAIDEQLECGTSAVATAPYLREFTDLTWVDRMRATYEAVGAHVVFVWVRCDPASMHTYIRRRGAARDSVKLSNWSTYVSGLDMDFRPPVEHVIVENSLSSRPLQEQAVELVKQVTAQR</sequence>
<dbReference type="GO" id="GO:0016301">
    <property type="term" value="F:kinase activity"/>
    <property type="evidence" value="ECO:0007669"/>
    <property type="project" value="UniProtKB-KW"/>
</dbReference>
<gene>
    <name evidence="1" type="ORF">HNR07_006998</name>
</gene>
<organism evidence="1 2">
    <name type="scientific">Nocardiopsis metallicus</name>
    <dbReference type="NCBI Taxonomy" id="179819"/>
    <lineage>
        <taxon>Bacteria</taxon>
        <taxon>Bacillati</taxon>
        <taxon>Actinomycetota</taxon>
        <taxon>Actinomycetes</taxon>
        <taxon>Streptosporangiales</taxon>
        <taxon>Nocardiopsidaceae</taxon>
        <taxon>Nocardiopsis</taxon>
    </lineage>
</organism>
<reference evidence="1 2" key="1">
    <citation type="submission" date="2020-08" db="EMBL/GenBank/DDBJ databases">
        <title>Sequencing the genomes of 1000 actinobacteria strains.</title>
        <authorList>
            <person name="Klenk H.-P."/>
        </authorList>
    </citation>
    <scope>NUCLEOTIDE SEQUENCE [LARGE SCALE GENOMIC DNA]</scope>
    <source>
        <strain evidence="1 2">DSM 44598</strain>
    </source>
</reference>
<dbReference type="Pfam" id="PF13671">
    <property type="entry name" value="AAA_33"/>
    <property type="match status" value="1"/>
</dbReference>
<evidence type="ECO:0000313" key="1">
    <source>
        <dbReference type="EMBL" id="MBB5495779.1"/>
    </source>
</evidence>
<accession>A0A840WFN6</accession>
<keyword evidence="2" id="KW-1185">Reference proteome</keyword>
<comment type="caution">
    <text evidence="1">The sequence shown here is derived from an EMBL/GenBank/DDBJ whole genome shotgun (WGS) entry which is preliminary data.</text>
</comment>
<dbReference type="EMBL" id="JACHDO010000002">
    <property type="protein sequence ID" value="MBB5495779.1"/>
    <property type="molecule type" value="Genomic_DNA"/>
</dbReference>
<dbReference type="Gene3D" id="3.40.50.300">
    <property type="entry name" value="P-loop containing nucleotide triphosphate hydrolases"/>
    <property type="match status" value="1"/>
</dbReference>
<dbReference type="SUPFAM" id="SSF52540">
    <property type="entry name" value="P-loop containing nucleoside triphosphate hydrolases"/>
    <property type="match status" value="1"/>
</dbReference>
<evidence type="ECO:0000313" key="2">
    <source>
        <dbReference type="Proteomes" id="UP000579647"/>
    </source>
</evidence>
<protein>
    <submittedName>
        <fullName evidence="1">Putative kinase</fullName>
    </submittedName>
</protein>
<dbReference type="AlphaFoldDB" id="A0A840WFN6"/>
<dbReference type="Proteomes" id="UP000579647">
    <property type="component" value="Unassembled WGS sequence"/>
</dbReference>
<name>A0A840WFN6_9ACTN</name>
<keyword evidence="1" id="KW-0808">Transferase</keyword>
<dbReference type="InterPro" id="IPR027417">
    <property type="entry name" value="P-loop_NTPase"/>
</dbReference>
<proteinExistence type="predicted"/>
<keyword evidence="1" id="KW-0418">Kinase</keyword>